<evidence type="ECO:0000256" key="1">
    <source>
        <dbReference type="ARBA" id="ARBA00023239"/>
    </source>
</evidence>
<dbReference type="InterPro" id="IPR006680">
    <property type="entry name" value="Amidohydro-rel"/>
</dbReference>
<proteinExistence type="predicted"/>
<dbReference type="GO" id="GO:0016831">
    <property type="term" value="F:carboxy-lyase activity"/>
    <property type="evidence" value="ECO:0007669"/>
    <property type="project" value="InterPro"/>
</dbReference>
<organism evidence="3 4">
    <name type="scientific">Nonomuraea cypriaca</name>
    <dbReference type="NCBI Taxonomy" id="1187855"/>
    <lineage>
        <taxon>Bacteria</taxon>
        <taxon>Bacillati</taxon>
        <taxon>Actinomycetota</taxon>
        <taxon>Actinomycetes</taxon>
        <taxon>Streptosporangiales</taxon>
        <taxon>Streptosporangiaceae</taxon>
        <taxon>Nonomuraea</taxon>
    </lineage>
</organism>
<dbReference type="GO" id="GO:0016787">
    <property type="term" value="F:hydrolase activity"/>
    <property type="evidence" value="ECO:0007669"/>
    <property type="project" value="InterPro"/>
</dbReference>
<keyword evidence="1" id="KW-0456">Lyase</keyword>
<protein>
    <submittedName>
        <fullName evidence="3">Amidohydrolase</fullName>
    </submittedName>
</protein>
<dbReference type="RefSeq" id="WP_195893567.1">
    <property type="nucleotide sequence ID" value="NZ_JADOGI010000003.1"/>
</dbReference>
<dbReference type="Pfam" id="PF04909">
    <property type="entry name" value="Amidohydro_2"/>
    <property type="match status" value="1"/>
</dbReference>
<accession>A0A931EWL4</accession>
<dbReference type="GO" id="GO:0019748">
    <property type="term" value="P:secondary metabolic process"/>
    <property type="evidence" value="ECO:0007669"/>
    <property type="project" value="TreeGrafter"/>
</dbReference>
<dbReference type="InterPro" id="IPR032465">
    <property type="entry name" value="ACMSD"/>
</dbReference>
<dbReference type="Proteomes" id="UP000605361">
    <property type="component" value="Unassembled WGS sequence"/>
</dbReference>
<evidence type="ECO:0000313" key="4">
    <source>
        <dbReference type="Proteomes" id="UP000605361"/>
    </source>
</evidence>
<reference evidence="3" key="1">
    <citation type="submission" date="2020-11" db="EMBL/GenBank/DDBJ databases">
        <title>Whole-genome analyses of Nonomuraea sp. K274.</title>
        <authorList>
            <person name="Veyisoglu A."/>
        </authorList>
    </citation>
    <scope>NUCLEOTIDE SEQUENCE</scope>
    <source>
        <strain evidence="3">K274</strain>
    </source>
</reference>
<dbReference type="SUPFAM" id="SSF51556">
    <property type="entry name" value="Metallo-dependent hydrolases"/>
    <property type="match status" value="1"/>
</dbReference>
<dbReference type="PANTHER" id="PTHR21240:SF28">
    <property type="entry name" value="ISO-OROTATE DECARBOXYLASE (EUROFUNG)"/>
    <property type="match status" value="1"/>
</dbReference>
<dbReference type="PANTHER" id="PTHR21240">
    <property type="entry name" value="2-AMINO-3-CARBOXYLMUCONATE-6-SEMIALDEHYDE DECARBOXYLASE"/>
    <property type="match status" value="1"/>
</dbReference>
<name>A0A931EWL4_9ACTN</name>
<keyword evidence="4" id="KW-1185">Reference proteome</keyword>
<dbReference type="GO" id="GO:0005737">
    <property type="term" value="C:cytoplasm"/>
    <property type="evidence" value="ECO:0007669"/>
    <property type="project" value="TreeGrafter"/>
</dbReference>
<evidence type="ECO:0000259" key="2">
    <source>
        <dbReference type="Pfam" id="PF04909"/>
    </source>
</evidence>
<dbReference type="InterPro" id="IPR032466">
    <property type="entry name" value="Metal_Hydrolase"/>
</dbReference>
<feature type="domain" description="Amidohydrolase-related" evidence="2">
    <location>
        <begin position="4"/>
        <end position="330"/>
    </location>
</feature>
<sequence>MPTIDLHAHLIDRAAIAILNGRFPELCPALSTGPDGYFLTYPGRPALGPVPASMFEVEARLADMDRDGIDRQVVAVPPPQLLYQLDSAAGATCARVQNEAAMEVSRLHPDRIHVFGTLPLQDPEAAVREVAHLAKERRVRGVQIGTNINGGNLDDPALDPVWATLSEAGLPVWVHPDQRTVAGADRLSSYYLVNLVGNPLESTIAMAALVFGGVLERHRALRFGFVHGGGFTPYQLGRWDHGWSRRSEPRRHIARTPSEYVERMYFDTLTHDDTALAFLGARVGWERVVLGSDHPFDMATPDPVAAVRRLGLPEREQAAVLGGNAARFLRAI</sequence>
<dbReference type="EMBL" id="JADOGI010000003">
    <property type="protein sequence ID" value="MBF8184582.1"/>
    <property type="molecule type" value="Genomic_DNA"/>
</dbReference>
<gene>
    <name evidence="3" type="ORF">ITP53_02235</name>
</gene>
<comment type="caution">
    <text evidence="3">The sequence shown here is derived from an EMBL/GenBank/DDBJ whole genome shotgun (WGS) entry which is preliminary data.</text>
</comment>
<dbReference type="Gene3D" id="3.20.20.140">
    <property type="entry name" value="Metal-dependent hydrolases"/>
    <property type="match status" value="1"/>
</dbReference>
<evidence type="ECO:0000313" key="3">
    <source>
        <dbReference type="EMBL" id="MBF8184582.1"/>
    </source>
</evidence>
<dbReference type="AlphaFoldDB" id="A0A931EWL4"/>